<keyword evidence="7 8" id="KW-0472">Membrane</keyword>
<evidence type="ECO:0000256" key="5">
    <source>
        <dbReference type="ARBA" id="ARBA00022840"/>
    </source>
</evidence>
<dbReference type="InterPro" id="IPR003856">
    <property type="entry name" value="LPS_length_determ_N"/>
</dbReference>
<dbReference type="InterPro" id="IPR033756">
    <property type="entry name" value="YlxH/NBP35"/>
</dbReference>
<evidence type="ECO:0000256" key="6">
    <source>
        <dbReference type="ARBA" id="ARBA00022989"/>
    </source>
</evidence>
<evidence type="ECO:0000256" key="1">
    <source>
        <dbReference type="ARBA" id="ARBA00004651"/>
    </source>
</evidence>
<keyword evidence="11" id="KW-1185">Reference proteome</keyword>
<evidence type="ECO:0000259" key="9">
    <source>
        <dbReference type="Pfam" id="PF02706"/>
    </source>
</evidence>
<keyword evidence="2" id="KW-1003">Cell membrane</keyword>
<dbReference type="InterPro" id="IPR050445">
    <property type="entry name" value="Bact_polysacc_biosynth/exp"/>
</dbReference>
<evidence type="ECO:0000256" key="7">
    <source>
        <dbReference type="ARBA" id="ARBA00023136"/>
    </source>
</evidence>
<comment type="subcellular location">
    <subcellularLocation>
        <location evidence="1">Cell membrane</location>
        <topology evidence="1">Multi-pass membrane protein</topology>
    </subcellularLocation>
</comment>
<keyword evidence="4" id="KW-0547">Nucleotide-binding</keyword>
<protein>
    <submittedName>
        <fullName evidence="10">ExoP</fullName>
    </submittedName>
</protein>
<proteinExistence type="predicted"/>
<dbReference type="Pfam" id="PF10609">
    <property type="entry name" value="ParA"/>
    <property type="match status" value="1"/>
</dbReference>
<dbReference type="InterPro" id="IPR005702">
    <property type="entry name" value="Wzc-like_C"/>
</dbReference>
<keyword evidence="3 8" id="KW-0812">Transmembrane</keyword>
<feature type="transmembrane region" description="Helical" evidence="8">
    <location>
        <begin position="46"/>
        <end position="64"/>
    </location>
</feature>
<keyword evidence="6 8" id="KW-1133">Transmembrane helix</keyword>
<dbReference type="Gene3D" id="3.40.50.300">
    <property type="entry name" value="P-loop containing nucleotide triphosphate hydrolases"/>
    <property type="match status" value="1"/>
</dbReference>
<gene>
    <name evidence="10" type="ORF">GCM10017781_18580</name>
</gene>
<dbReference type="PANTHER" id="PTHR32309">
    <property type="entry name" value="TYROSINE-PROTEIN KINASE"/>
    <property type="match status" value="1"/>
</dbReference>
<keyword evidence="5" id="KW-0067">ATP-binding</keyword>
<dbReference type="CDD" id="cd05387">
    <property type="entry name" value="BY-kinase"/>
    <property type="match status" value="1"/>
</dbReference>
<evidence type="ECO:0000256" key="4">
    <source>
        <dbReference type="ARBA" id="ARBA00022741"/>
    </source>
</evidence>
<dbReference type="InterPro" id="IPR027417">
    <property type="entry name" value="P-loop_NTPase"/>
</dbReference>
<dbReference type="Pfam" id="PF02706">
    <property type="entry name" value="Wzz"/>
    <property type="match status" value="1"/>
</dbReference>
<name>A0ABQ3JPG3_9DEIO</name>
<evidence type="ECO:0000256" key="8">
    <source>
        <dbReference type="SAM" id="Phobius"/>
    </source>
</evidence>
<evidence type="ECO:0000256" key="3">
    <source>
        <dbReference type="ARBA" id="ARBA00022692"/>
    </source>
</evidence>
<dbReference type="Proteomes" id="UP000619376">
    <property type="component" value="Unassembled WGS sequence"/>
</dbReference>
<dbReference type="EMBL" id="BNAJ01000004">
    <property type="protein sequence ID" value="GHF42554.1"/>
    <property type="molecule type" value="Genomic_DNA"/>
</dbReference>
<dbReference type="SUPFAM" id="SSF52540">
    <property type="entry name" value="P-loop containing nucleoside triphosphate hydrolases"/>
    <property type="match status" value="1"/>
</dbReference>
<accession>A0ABQ3JPG3</accession>
<feature type="domain" description="Polysaccharide chain length determinant N-terminal" evidence="9">
    <location>
        <begin position="32"/>
        <end position="113"/>
    </location>
</feature>
<organism evidence="10 11">
    <name type="scientific">Deinococcus metalli</name>
    <dbReference type="NCBI Taxonomy" id="1141878"/>
    <lineage>
        <taxon>Bacteria</taxon>
        <taxon>Thermotogati</taxon>
        <taxon>Deinococcota</taxon>
        <taxon>Deinococci</taxon>
        <taxon>Deinococcales</taxon>
        <taxon>Deinococcaceae</taxon>
        <taxon>Deinococcus</taxon>
    </lineage>
</organism>
<comment type="caution">
    <text evidence="10">The sequence shown here is derived from an EMBL/GenBank/DDBJ whole genome shotgun (WGS) entry which is preliminary data.</text>
</comment>
<evidence type="ECO:0000313" key="10">
    <source>
        <dbReference type="EMBL" id="GHF42554.1"/>
    </source>
</evidence>
<dbReference type="PANTHER" id="PTHR32309:SF31">
    <property type="entry name" value="CAPSULAR EXOPOLYSACCHARIDE FAMILY"/>
    <property type="match status" value="1"/>
</dbReference>
<sequence>MVDNAGRDRTSDAGELLVTALGADSAPRSPADIDLVQVYAALRRRWPALLLIPLLVGGLTFALARRQAPVFEASTSLMSSMPDSSNAIVSGASLTASQLPQGAVDEVIHSRGTVTRIDELLSDSDLSPATVETIRSDLDNELAMERFKRITVRSKLDTNQRGVYELRASAGTPDAAQLLASSAAQALLEWDLRRAQEGVTRARRTLQQQLDNINQRLAATTAGSVEHQSLIAARGQLLLNLSQTAAFEEGARGNLTLLAEANAPRVPVYPRPVRTAGLAALVALLLTAAAILIGDALRRRIQHAGDLLAVGVPVLGELPRLRRIKRNEVVGAARSGELYESAGFVRVNLSMAAGERGSIIAVSSSRPGEGKSSVTAATASSLSVAGKRVLIIDLDLHRPTQHEFWQVMGRPSVALPGSHDSRQTTVVQALENPYAASVVDLGGGVHLLPAGETGRRAASLLSAEGFGQILREWATAYDVVLIDTPPLLALSDGYVIARNADGLVLVVESQETSVPEVEQVLRAAQSSGAPVIGAVLNKVRRGGQSYFYSAYRYTRAT</sequence>
<reference evidence="11" key="1">
    <citation type="journal article" date="2019" name="Int. J. Syst. Evol. Microbiol.">
        <title>The Global Catalogue of Microorganisms (GCM) 10K type strain sequencing project: providing services to taxonomists for standard genome sequencing and annotation.</title>
        <authorList>
            <consortium name="The Broad Institute Genomics Platform"/>
            <consortium name="The Broad Institute Genome Sequencing Center for Infectious Disease"/>
            <person name="Wu L."/>
            <person name="Ma J."/>
        </authorList>
    </citation>
    <scope>NUCLEOTIDE SEQUENCE [LARGE SCALE GENOMIC DNA]</scope>
    <source>
        <strain evidence="11">CGMCC 1.18437</strain>
    </source>
</reference>
<evidence type="ECO:0000313" key="11">
    <source>
        <dbReference type="Proteomes" id="UP000619376"/>
    </source>
</evidence>
<evidence type="ECO:0000256" key="2">
    <source>
        <dbReference type="ARBA" id="ARBA00022475"/>
    </source>
</evidence>